<dbReference type="GO" id="GO:0005886">
    <property type="term" value="C:plasma membrane"/>
    <property type="evidence" value="ECO:0007669"/>
    <property type="project" value="TreeGrafter"/>
</dbReference>
<feature type="transmembrane region" description="Helical" evidence="6">
    <location>
        <begin position="101"/>
        <end position="123"/>
    </location>
</feature>
<feature type="transmembrane region" description="Helical" evidence="6">
    <location>
        <begin position="191"/>
        <end position="213"/>
    </location>
</feature>
<dbReference type="PROSITE" id="PS50262">
    <property type="entry name" value="G_PROTEIN_RECEP_F1_2"/>
    <property type="match status" value="1"/>
</dbReference>
<evidence type="ECO:0000313" key="9">
    <source>
        <dbReference type="EMBL" id="KAE8265272.1"/>
    </source>
</evidence>
<feature type="region of interest" description="Disordered" evidence="5">
    <location>
        <begin position="324"/>
        <end position="422"/>
    </location>
</feature>
<reference evidence="9" key="1">
    <citation type="submission" date="2016-04" db="EMBL/GenBank/DDBJ databases">
        <authorList>
            <person name="Nguyen H.D."/>
            <person name="Kesanakurti P."/>
            <person name="Cullis J."/>
            <person name="Levesque C.A."/>
            <person name="Hambleton S."/>
        </authorList>
    </citation>
    <scope>NUCLEOTIDE SEQUENCE</scope>
    <source>
        <strain evidence="9">DAOMC 238032</strain>
    </source>
</reference>
<feature type="compositionally biased region" description="Low complexity" evidence="5">
    <location>
        <begin position="381"/>
        <end position="395"/>
    </location>
</feature>
<feature type="transmembrane region" description="Helical" evidence="6">
    <location>
        <begin position="929"/>
        <end position="948"/>
    </location>
</feature>
<comment type="subcellular location">
    <subcellularLocation>
        <location evidence="1">Membrane</location>
        <topology evidence="1">Multi-pass membrane protein</topology>
    </subcellularLocation>
</comment>
<evidence type="ECO:0000256" key="5">
    <source>
        <dbReference type="SAM" id="MobiDB-lite"/>
    </source>
</evidence>
<keyword evidence="2 6" id="KW-0812">Transmembrane</keyword>
<evidence type="ECO:0000256" key="2">
    <source>
        <dbReference type="ARBA" id="ARBA00022692"/>
    </source>
</evidence>
<feature type="compositionally biased region" description="Gly residues" evidence="5">
    <location>
        <begin position="754"/>
        <end position="764"/>
    </location>
</feature>
<sequence>MLSLAVVGLAAVSVRVATAASTPTTQLSSPVHAQTGSRTAEVAQAYVSHSQQPVLKGREGVGRTGNYVDLAICIASLLGSLTIILPYIFNRAHRKLRHALILGLATSDLISSSVIIISTSYLITHDHEDAGDSKMIGFSQAPALCDILGFLTASSIFTQHLWNLAIATVTYSILVYPLATFTITIERRIKWLWAIFWLIAAIMHAVLWGVIGFTDIGGYCQLAPTKGSLTTPLIQFVPRSLVVVTTVVLYAHLFFFLRRTNLFSKAHRSGASVSRGTVQGGLGSLRPGSVHPGSGTGTGTGRGATGETVSLSNIPNQQGIFSALNSIRGSNSPGTVPGTDQGSVGRRPSHVTGSSTVTETIPEHLPCYTAKISPSTDAKGISESESSASIDSGSPSDDEEEGRGDETAETLYERRRKRREREASLSFGTLPISNTVTTMSSEGIAPPVLRALNLRAGFVAERIPRPRTGGNSSAPPAAFGQEFPGQPSQPGDAEAQAGRRTEDEGASDSDNDSSEDSILELRATMAPRRDVVDFQMNSPPQEHLSHFTGGVMQVRGIGAQVFKSRISRAVSTGAMQHSAPLPYITMQGQGQQQQQQPPYTGIWPAGSTFNPWAAEGEVRPSTSNGNGSGNGGFSTPPAAALRRGSNPVSGSPRLMNGATSWTAPLSAPSGASSFPAILGGEAATGGGGGGGGGQMAIAPTIAANTIDANRQRRRKASQAAKRRIAVGLDVEEKSGAETGGADASGHLPRSQQGSAGGLGRGGWGQRPWDTPESGEASLTVMEEFEAAMGDFQWGMDVTQLNENSRSSGGMSPTSGVGGGNQGLKASWIGKVAASVRRQSDATGGQQEGHGGRGGVGMTTHNSVQSSASGRCVESLGSKLNRQASILMLLYPTAYVLLFSVSIIRIVVDLADPVRPGGAEHRSQRALHSVARWFIFAQGAFDAIIFQLVERHFRSRMKRRRKVEMGEPVPLTAWQMLKVWTRTLVFGHGPRKNAALRIQDGRHIHGSRTGSPLQRTCPGVCASLRTFGAAFSTASSGLKDPSSTFATLWKPNDRPSKENLAVTAC</sequence>
<reference evidence="9" key="2">
    <citation type="journal article" date="2019" name="IMA Fungus">
        <title>Genome sequencing and comparison of five Tilletia species to identify candidate genes for the detection of regulated species infecting wheat.</title>
        <authorList>
            <person name="Nguyen H.D.T."/>
            <person name="Sultana T."/>
            <person name="Kesanakurti P."/>
            <person name="Hambleton S."/>
        </authorList>
    </citation>
    <scope>NUCLEOTIDE SEQUENCE</scope>
    <source>
        <strain evidence="9">DAOMC 238032</strain>
    </source>
</reference>
<feature type="region of interest" description="Disordered" evidence="5">
    <location>
        <begin position="731"/>
        <end position="774"/>
    </location>
</feature>
<keyword evidence="7" id="KW-0732">Signal</keyword>
<evidence type="ECO:0000256" key="7">
    <source>
        <dbReference type="SAM" id="SignalP"/>
    </source>
</evidence>
<dbReference type="GO" id="GO:0004930">
    <property type="term" value="F:G protein-coupled receptor activity"/>
    <property type="evidence" value="ECO:0007669"/>
    <property type="project" value="TreeGrafter"/>
</dbReference>
<dbReference type="Proteomes" id="UP000077671">
    <property type="component" value="Unassembled WGS sequence"/>
</dbReference>
<feature type="transmembrane region" description="Helical" evidence="6">
    <location>
        <begin position="67"/>
        <end position="89"/>
    </location>
</feature>
<organism evidence="9 10">
    <name type="scientific">Tilletia caries</name>
    <name type="common">wheat bunt fungus</name>
    <dbReference type="NCBI Taxonomy" id="13290"/>
    <lineage>
        <taxon>Eukaryota</taxon>
        <taxon>Fungi</taxon>
        <taxon>Dikarya</taxon>
        <taxon>Basidiomycota</taxon>
        <taxon>Ustilaginomycotina</taxon>
        <taxon>Exobasidiomycetes</taxon>
        <taxon>Tilletiales</taxon>
        <taxon>Tilletiaceae</taxon>
        <taxon>Tilletia</taxon>
    </lineage>
</organism>
<proteinExistence type="predicted"/>
<gene>
    <name evidence="9" type="ORF">A4X03_0g369</name>
</gene>
<feature type="region of interest" description="Disordered" evidence="5">
    <location>
        <begin position="607"/>
        <end position="661"/>
    </location>
</feature>
<dbReference type="EMBL" id="LWDD02000020">
    <property type="protein sequence ID" value="KAE8265272.1"/>
    <property type="molecule type" value="Genomic_DNA"/>
</dbReference>
<dbReference type="SUPFAM" id="SSF81321">
    <property type="entry name" value="Family A G protein-coupled receptor-like"/>
    <property type="match status" value="1"/>
</dbReference>
<evidence type="ECO:0000259" key="8">
    <source>
        <dbReference type="PROSITE" id="PS50262"/>
    </source>
</evidence>
<feature type="region of interest" description="Disordered" evidence="5">
    <location>
        <begin position="463"/>
        <end position="516"/>
    </location>
</feature>
<dbReference type="PANTHER" id="PTHR23112:SF0">
    <property type="entry name" value="TRANSMEMBRANE PROTEIN 116"/>
    <property type="match status" value="1"/>
</dbReference>
<comment type="caution">
    <text evidence="9">The sequence shown here is derived from an EMBL/GenBank/DDBJ whole genome shotgun (WGS) entry which is preliminary data.</text>
</comment>
<dbReference type="Pfam" id="PF11710">
    <property type="entry name" value="Git3"/>
    <property type="match status" value="1"/>
</dbReference>
<feature type="region of interest" description="Disordered" evidence="5">
    <location>
        <begin position="273"/>
        <end position="311"/>
    </location>
</feature>
<dbReference type="Gene3D" id="1.20.1070.10">
    <property type="entry name" value="Rhodopsin 7-helix transmembrane proteins"/>
    <property type="match status" value="1"/>
</dbReference>
<feature type="chain" id="PRO_5043836906" description="G-protein coupled receptors family 1 profile domain-containing protein" evidence="7">
    <location>
        <begin position="20"/>
        <end position="1064"/>
    </location>
</feature>
<dbReference type="InterPro" id="IPR023041">
    <property type="entry name" value="Glucose_rcpt_Git3-like_N"/>
</dbReference>
<feature type="compositionally biased region" description="Gly residues" evidence="5">
    <location>
        <begin position="294"/>
        <end position="304"/>
    </location>
</feature>
<keyword evidence="4 6" id="KW-0472">Membrane</keyword>
<feature type="compositionally biased region" description="Acidic residues" evidence="5">
    <location>
        <begin position="504"/>
        <end position="516"/>
    </location>
</feature>
<evidence type="ECO:0000256" key="3">
    <source>
        <dbReference type="ARBA" id="ARBA00022989"/>
    </source>
</evidence>
<feature type="domain" description="G-protein coupled receptors family 1 profile" evidence="8">
    <location>
        <begin position="79"/>
        <end position="259"/>
    </location>
</feature>
<feature type="signal peptide" evidence="7">
    <location>
        <begin position="1"/>
        <end position="19"/>
    </location>
</feature>
<dbReference type="InterPro" id="IPR017452">
    <property type="entry name" value="GPCR_Rhodpsn_7TM"/>
</dbReference>
<protein>
    <recommendedName>
        <fullName evidence="8">G-protein coupled receptors family 1 profile domain-containing protein</fullName>
    </recommendedName>
</protein>
<feature type="region of interest" description="Disordered" evidence="5">
    <location>
        <begin position="801"/>
        <end position="821"/>
    </location>
</feature>
<keyword evidence="3 6" id="KW-1133">Transmembrane helix</keyword>
<evidence type="ECO:0000313" key="10">
    <source>
        <dbReference type="Proteomes" id="UP000077671"/>
    </source>
</evidence>
<accession>A0A177UV77</accession>
<feature type="compositionally biased region" description="Gly residues" evidence="5">
    <location>
        <begin position="845"/>
        <end position="856"/>
    </location>
</feature>
<feature type="transmembrane region" description="Helical" evidence="6">
    <location>
        <begin position="885"/>
        <end position="907"/>
    </location>
</feature>
<evidence type="ECO:0000256" key="6">
    <source>
        <dbReference type="SAM" id="Phobius"/>
    </source>
</evidence>
<feature type="transmembrane region" description="Helical" evidence="6">
    <location>
        <begin position="233"/>
        <end position="257"/>
    </location>
</feature>
<dbReference type="GO" id="GO:0007189">
    <property type="term" value="P:adenylate cyclase-activating G protein-coupled receptor signaling pathway"/>
    <property type="evidence" value="ECO:0007669"/>
    <property type="project" value="TreeGrafter"/>
</dbReference>
<dbReference type="CDD" id="cd00637">
    <property type="entry name" value="7tm_classA_rhodopsin-like"/>
    <property type="match status" value="1"/>
</dbReference>
<feature type="region of interest" description="Disordered" evidence="5">
    <location>
        <begin position="834"/>
        <end position="866"/>
    </location>
</feature>
<dbReference type="AlphaFoldDB" id="A0A177UV77"/>
<name>A0A177UV77_9BASI</name>
<feature type="transmembrane region" description="Helical" evidence="6">
    <location>
        <begin position="160"/>
        <end position="179"/>
    </location>
</feature>
<evidence type="ECO:0000256" key="1">
    <source>
        <dbReference type="ARBA" id="ARBA00004141"/>
    </source>
</evidence>
<feature type="compositionally biased region" description="Polar residues" evidence="5">
    <location>
        <begin position="324"/>
        <end position="342"/>
    </location>
</feature>
<evidence type="ECO:0000256" key="4">
    <source>
        <dbReference type="ARBA" id="ARBA00023136"/>
    </source>
</evidence>
<dbReference type="PANTHER" id="PTHR23112">
    <property type="entry name" value="G PROTEIN-COUPLED RECEPTOR 157-RELATED"/>
    <property type="match status" value="1"/>
</dbReference>